<feature type="signal peptide" evidence="2">
    <location>
        <begin position="1"/>
        <end position="17"/>
    </location>
</feature>
<evidence type="ECO:0000313" key="4">
    <source>
        <dbReference type="Proteomes" id="UP000006753"/>
    </source>
</evidence>
<evidence type="ECO:0000256" key="2">
    <source>
        <dbReference type="SAM" id="SignalP"/>
    </source>
</evidence>
<keyword evidence="2" id="KW-0732">Signal</keyword>
<dbReference type="InParanoid" id="K1WYA1"/>
<dbReference type="HOGENOM" id="CLU_1687003_0_0_1"/>
<protein>
    <submittedName>
        <fullName evidence="3">Uncharacterized protein</fullName>
    </submittedName>
</protein>
<feature type="compositionally biased region" description="Pro residues" evidence="1">
    <location>
        <begin position="83"/>
        <end position="94"/>
    </location>
</feature>
<evidence type="ECO:0000313" key="3">
    <source>
        <dbReference type="EMBL" id="EKD17562.1"/>
    </source>
</evidence>
<sequence>MQFTPLLIAVLASSASAAPPAGFGLPRPFGVAFPGAPAGTPTDILAQEAPAEFFTKGKGAFIQEKPTRSAFGGFPGGSFPTGLKPPFPSLPSPPTGKIGDTFPTEAFSTSLPKITIPSGKGFPPIPTGNGGFGLGGGPKIGFPTTFKTLARPTPSA</sequence>
<dbReference type="Proteomes" id="UP000006753">
    <property type="component" value="Unassembled WGS sequence"/>
</dbReference>
<proteinExistence type="predicted"/>
<dbReference type="AlphaFoldDB" id="K1WYA1"/>
<reference evidence="3 4" key="1">
    <citation type="journal article" date="2012" name="BMC Genomics">
        <title>Sequencing the genome of Marssonina brunnea reveals fungus-poplar co-evolution.</title>
        <authorList>
            <person name="Zhu S."/>
            <person name="Cao Y.-Z."/>
            <person name="Jiang C."/>
            <person name="Tan B.-Y."/>
            <person name="Wang Z."/>
            <person name="Feng S."/>
            <person name="Zhang L."/>
            <person name="Su X.-H."/>
            <person name="Brejova B."/>
            <person name="Vinar T."/>
            <person name="Xu M."/>
            <person name="Wang M.-X."/>
            <person name="Zhang S.-G."/>
            <person name="Huang M.-R."/>
            <person name="Wu R."/>
            <person name="Zhou Y."/>
        </authorList>
    </citation>
    <scope>NUCLEOTIDE SEQUENCE [LARGE SCALE GENOMIC DNA]</scope>
    <source>
        <strain evidence="3 4">MB_m1</strain>
    </source>
</reference>
<feature type="chain" id="PRO_5003853157" evidence="2">
    <location>
        <begin position="18"/>
        <end position="156"/>
    </location>
</feature>
<dbReference type="EMBL" id="JH921436">
    <property type="protein sequence ID" value="EKD17562.1"/>
    <property type="molecule type" value="Genomic_DNA"/>
</dbReference>
<evidence type="ECO:0000256" key="1">
    <source>
        <dbReference type="SAM" id="MobiDB-lite"/>
    </source>
</evidence>
<name>K1WYA1_MARBU</name>
<organism evidence="3 4">
    <name type="scientific">Marssonina brunnea f. sp. multigermtubi (strain MB_m1)</name>
    <name type="common">Marssonina leaf spot fungus</name>
    <dbReference type="NCBI Taxonomy" id="1072389"/>
    <lineage>
        <taxon>Eukaryota</taxon>
        <taxon>Fungi</taxon>
        <taxon>Dikarya</taxon>
        <taxon>Ascomycota</taxon>
        <taxon>Pezizomycotina</taxon>
        <taxon>Leotiomycetes</taxon>
        <taxon>Helotiales</taxon>
        <taxon>Drepanopezizaceae</taxon>
        <taxon>Drepanopeziza</taxon>
    </lineage>
</organism>
<accession>K1WYA1</accession>
<dbReference type="KEGG" id="mbe:MBM_04423"/>
<feature type="region of interest" description="Disordered" evidence="1">
    <location>
        <begin position="71"/>
        <end position="103"/>
    </location>
</feature>
<gene>
    <name evidence="3" type="ORF">MBM_04423</name>
</gene>
<keyword evidence="4" id="KW-1185">Reference proteome</keyword>